<dbReference type="GO" id="GO:0008270">
    <property type="term" value="F:zinc ion binding"/>
    <property type="evidence" value="ECO:0007669"/>
    <property type="project" value="UniProtKB-KW"/>
</dbReference>
<evidence type="ECO:0000256" key="1">
    <source>
        <dbReference type="ARBA" id="ARBA00022723"/>
    </source>
</evidence>
<keyword evidence="7" id="KW-1185">Reference proteome</keyword>
<dbReference type="EMBL" id="JAPWTK010000439">
    <property type="protein sequence ID" value="KAJ8940316.1"/>
    <property type="molecule type" value="Genomic_DNA"/>
</dbReference>
<evidence type="ECO:0000313" key="6">
    <source>
        <dbReference type="EMBL" id="KAJ8940316.1"/>
    </source>
</evidence>
<dbReference type="Pfam" id="PF01753">
    <property type="entry name" value="zf-MYND"/>
    <property type="match status" value="1"/>
</dbReference>
<evidence type="ECO:0000259" key="5">
    <source>
        <dbReference type="PROSITE" id="PS50865"/>
    </source>
</evidence>
<reference evidence="6" key="1">
    <citation type="journal article" date="2023" name="Insect Mol. Biol.">
        <title>Genome sequencing provides insights into the evolution of gene families encoding plant cell wall-degrading enzymes in longhorned beetles.</title>
        <authorList>
            <person name="Shin N.R."/>
            <person name="Okamura Y."/>
            <person name="Kirsch R."/>
            <person name="Pauchet Y."/>
        </authorList>
    </citation>
    <scope>NUCLEOTIDE SEQUENCE</scope>
    <source>
        <strain evidence="6">AMC_N1</strain>
    </source>
</reference>
<dbReference type="PANTHER" id="PTHR12197">
    <property type="entry name" value="HISTONE-LYSINE N-METHYLTRANSFERASE SMYD"/>
    <property type="match status" value="1"/>
</dbReference>
<proteinExistence type="predicted"/>
<name>A0AAV8XMQ7_9CUCU</name>
<evidence type="ECO:0000256" key="2">
    <source>
        <dbReference type="ARBA" id="ARBA00022771"/>
    </source>
</evidence>
<accession>A0AAV8XMQ7</accession>
<comment type="caution">
    <text evidence="6">The sequence shown here is derived from an EMBL/GenBank/DDBJ whole genome shotgun (WGS) entry which is preliminary data.</text>
</comment>
<dbReference type="SUPFAM" id="SSF144232">
    <property type="entry name" value="HIT/MYND zinc finger-like"/>
    <property type="match status" value="1"/>
</dbReference>
<gene>
    <name evidence="6" type="ORF">NQ318_014390</name>
</gene>
<organism evidence="6 7">
    <name type="scientific">Aromia moschata</name>
    <dbReference type="NCBI Taxonomy" id="1265417"/>
    <lineage>
        <taxon>Eukaryota</taxon>
        <taxon>Metazoa</taxon>
        <taxon>Ecdysozoa</taxon>
        <taxon>Arthropoda</taxon>
        <taxon>Hexapoda</taxon>
        <taxon>Insecta</taxon>
        <taxon>Pterygota</taxon>
        <taxon>Neoptera</taxon>
        <taxon>Endopterygota</taxon>
        <taxon>Coleoptera</taxon>
        <taxon>Polyphaga</taxon>
        <taxon>Cucujiformia</taxon>
        <taxon>Chrysomeloidea</taxon>
        <taxon>Cerambycidae</taxon>
        <taxon>Cerambycinae</taxon>
        <taxon>Callichromatini</taxon>
        <taxon>Aromia</taxon>
    </lineage>
</organism>
<dbReference type="PROSITE" id="PS01360">
    <property type="entry name" value="ZF_MYND_1"/>
    <property type="match status" value="1"/>
</dbReference>
<dbReference type="PANTHER" id="PTHR12197:SF251">
    <property type="entry name" value="EG:BACR7C10.4 PROTEIN"/>
    <property type="match status" value="1"/>
</dbReference>
<protein>
    <recommendedName>
        <fullName evidence="5">MYND-type domain-containing protein</fullName>
    </recommendedName>
</protein>
<keyword evidence="1" id="KW-0479">Metal-binding</keyword>
<evidence type="ECO:0000313" key="7">
    <source>
        <dbReference type="Proteomes" id="UP001162162"/>
    </source>
</evidence>
<evidence type="ECO:0000256" key="3">
    <source>
        <dbReference type="ARBA" id="ARBA00022833"/>
    </source>
</evidence>
<dbReference type="InterPro" id="IPR050869">
    <property type="entry name" value="H3K4_H4K5_MeTrfase"/>
</dbReference>
<keyword evidence="3" id="KW-0862">Zinc</keyword>
<dbReference type="Proteomes" id="UP001162162">
    <property type="component" value="Unassembled WGS sequence"/>
</dbReference>
<dbReference type="InterPro" id="IPR002893">
    <property type="entry name" value="Znf_MYND"/>
</dbReference>
<evidence type="ECO:0000256" key="4">
    <source>
        <dbReference type="PROSITE-ProRule" id="PRU00134"/>
    </source>
</evidence>
<sequence>MMHGFGDLRGVRVYLIISQNQKMVIKKQPLSPGDIILQEKPFVYVLSSRSRTERCDFCFKKADLLKCSVCRYVYYCGRGCQREGWSIHKIECQHLKRISPRILPDARKAASEAHKNTRERGELHQIILYREGLQDL</sequence>
<dbReference type="PROSITE" id="PS50865">
    <property type="entry name" value="ZF_MYND_2"/>
    <property type="match status" value="1"/>
</dbReference>
<dbReference type="Gene3D" id="6.10.140.2220">
    <property type="match status" value="1"/>
</dbReference>
<keyword evidence="2 4" id="KW-0863">Zinc-finger</keyword>
<feature type="domain" description="MYND-type" evidence="5">
    <location>
        <begin position="55"/>
        <end position="92"/>
    </location>
</feature>
<dbReference type="AlphaFoldDB" id="A0AAV8XMQ7"/>
<dbReference type="GO" id="GO:0005634">
    <property type="term" value="C:nucleus"/>
    <property type="evidence" value="ECO:0007669"/>
    <property type="project" value="TreeGrafter"/>
</dbReference>